<reference evidence="2 3" key="2">
    <citation type="submission" date="2019-09" db="EMBL/GenBank/DDBJ databases">
        <authorList>
            <person name="Jin C."/>
        </authorList>
    </citation>
    <scope>NUCLEOTIDE SEQUENCE [LARGE SCALE GENOMIC DNA]</scope>
    <source>
        <strain evidence="2 3">AN110305</strain>
    </source>
</reference>
<reference evidence="2 3" key="1">
    <citation type="submission" date="2019-09" db="EMBL/GenBank/DDBJ databases">
        <title>Goodfellowia gen. nov., a new genus of the Pseudonocardineae related to Actinoalloteichus, containing Goodfellowia coeruleoviolacea gen. nov., comb. nov. gen. nov., comb. nov.</title>
        <authorList>
            <person name="Labeda D."/>
        </authorList>
    </citation>
    <scope>NUCLEOTIDE SEQUENCE [LARGE SCALE GENOMIC DNA]</scope>
    <source>
        <strain evidence="2 3">AN110305</strain>
    </source>
</reference>
<sequence>MTATSLRRVFRRAAVAIAASAALLLGAGTAQAADIQSITDDYLFHHSLSDFISIRDQAPYAGQLDWSSDGCSHVPNSPFGFRFLPACERHDFGYRNYKRQGRFTEPNRKLIDDNFRADMYHVCGGNWACRRTADIYYFGVRELGGSRVAIVDAA</sequence>
<feature type="signal peptide" evidence="1">
    <location>
        <begin position="1"/>
        <end position="32"/>
    </location>
</feature>
<organism evidence="2 3">
    <name type="scientific">Solihabitans fulvus</name>
    <dbReference type="NCBI Taxonomy" id="1892852"/>
    <lineage>
        <taxon>Bacteria</taxon>
        <taxon>Bacillati</taxon>
        <taxon>Actinomycetota</taxon>
        <taxon>Actinomycetes</taxon>
        <taxon>Pseudonocardiales</taxon>
        <taxon>Pseudonocardiaceae</taxon>
        <taxon>Solihabitans</taxon>
    </lineage>
</organism>
<evidence type="ECO:0000313" key="2">
    <source>
        <dbReference type="EMBL" id="KAA2258622.1"/>
    </source>
</evidence>
<dbReference type="AlphaFoldDB" id="A0A5B2X6T6"/>
<dbReference type="SUPFAM" id="SSF48619">
    <property type="entry name" value="Phospholipase A2, PLA2"/>
    <property type="match status" value="1"/>
</dbReference>
<dbReference type="Pfam" id="PF09056">
    <property type="entry name" value="Phospholip_A2_3"/>
    <property type="match status" value="1"/>
</dbReference>
<dbReference type="OrthoDB" id="290927at2"/>
<dbReference type="InterPro" id="IPR006311">
    <property type="entry name" value="TAT_signal"/>
</dbReference>
<dbReference type="GO" id="GO:0050482">
    <property type="term" value="P:arachidonate secretion"/>
    <property type="evidence" value="ECO:0007669"/>
    <property type="project" value="InterPro"/>
</dbReference>
<keyword evidence="3" id="KW-1185">Reference proteome</keyword>
<dbReference type="InterPro" id="IPR015141">
    <property type="entry name" value="PLipase_A2_prok/fun"/>
</dbReference>
<evidence type="ECO:0000256" key="1">
    <source>
        <dbReference type="SAM" id="SignalP"/>
    </source>
</evidence>
<keyword evidence="1" id="KW-0732">Signal</keyword>
<dbReference type="InterPro" id="IPR036444">
    <property type="entry name" value="PLipase_A2_dom_sf"/>
</dbReference>
<name>A0A5B2X6T6_9PSEU</name>
<dbReference type="Gene3D" id="1.20.90.10">
    <property type="entry name" value="Phospholipase A2 domain"/>
    <property type="match status" value="1"/>
</dbReference>
<dbReference type="GO" id="GO:0006644">
    <property type="term" value="P:phospholipid metabolic process"/>
    <property type="evidence" value="ECO:0007669"/>
    <property type="project" value="InterPro"/>
</dbReference>
<gene>
    <name evidence="2" type="ORF">F0L68_22510</name>
</gene>
<proteinExistence type="predicted"/>
<dbReference type="GO" id="GO:0004623">
    <property type="term" value="F:phospholipase A2 activity"/>
    <property type="evidence" value="ECO:0007669"/>
    <property type="project" value="InterPro"/>
</dbReference>
<comment type="caution">
    <text evidence="2">The sequence shown here is derived from an EMBL/GenBank/DDBJ whole genome shotgun (WGS) entry which is preliminary data.</text>
</comment>
<dbReference type="PROSITE" id="PS51318">
    <property type="entry name" value="TAT"/>
    <property type="match status" value="1"/>
</dbReference>
<protein>
    <submittedName>
        <fullName evidence="2">Phospholipase</fullName>
    </submittedName>
</protein>
<evidence type="ECO:0000313" key="3">
    <source>
        <dbReference type="Proteomes" id="UP000323454"/>
    </source>
</evidence>
<feature type="chain" id="PRO_5022909017" evidence="1">
    <location>
        <begin position="33"/>
        <end position="154"/>
    </location>
</feature>
<dbReference type="RefSeq" id="WP_149851619.1">
    <property type="nucleotide sequence ID" value="NZ_VUOB01000041.1"/>
</dbReference>
<dbReference type="EMBL" id="VUOB01000041">
    <property type="protein sequence ID" value="KAA2258622.1"/>
    <property type="molecule type" value="Genomic_DNA"/>
</dbReference>
<dbReference type="Proteomes" id="UP000323454">
    <property type="component" value="Unassembled WGS sequence"/>
</dbReference>
<accession>A0A5B2X6T6</accession>